<name>G0VI30_NAUCA</name>
<evidence type="ECO:0000313" key="2">
    <source>
        <dbReference type="EMBL" id="CCC71064.1"/>
    </source>
</evidence>
<feature type="region of interest" description="Disordered" evidence="1">
    <location>
        <begin position="249"/>
        <end position="288"/>
    </location>
</feature>
<dbReference type="OrthoDB" id="4053921at2759"/>
<feature type="compositionally biased region" description="Basic and acidic residues" evidence="1">
    <location>
        <begin position="13"/>
        <end position="24"/>
    </location>
</feature>
<dbReference type="GeneID" id="96904730"/>
<organism evidence="2 3">
    <name type="scientific">Naumovozyma castellii</name>
    <name type="common">Yeast</name>
    <name type="synonym">Saccharomyces castellii</name>
    <dbReference type="NCBI Taxonomy" id="27288"/>
    <lineage>
        <taxon>Eukaryota</taxon>
        <taxon>Fungi</taxon>
        <taxon>Dikarya</taxon>
        <taxon>Ascomycota</taxon>
        <taxon>Saccharomycotina</taxon>
        <taxon>Saccharomycetes</taxon>
        <taxon>Saccharomycetales</taxon>
        <taxon>Saccharomycetaceae</taxon>
        <taxon>Naumovozyma</taxon>
    </lineage>
</organism>
<feature type="region of interest" description="Disordered" evidence="1">
    <location>
        <begin position="1"/>
        <end position="128"/>
    </location>
</feature>
<dbReference type="KEGG" id="ncs:NCAS_0G01770"/>
<dbReference type="EMBL" id="HE576758">
    <property type="protein sequence ID" value="CCC71064.1"/>
    <property type="molecule type" value="Genomic_DNA"/>
</dbReference>
<protein>
    <submittedName>
        <fullName evidence="2">Uncharacterized protein</fullName>
    </submittedName>
</protein>
<gene>
    <name evidence="2" type="primary">NCAS0G01770</name>
    <name evidence="2" type="ordered locus">NCAS_0G01770</name>
</gene>
<dbReference type="HOGENOM" id="CLU_966718_0_0_1"/>
<feature type="region of interest" description="Disordered" evidence="1">
    <location>
        <begin position="158"/>
        <end position="217"/>
    </location>
</feature>
<reference evidence="2 3" key="1">
    <citation type="journal article" date="2011" name="Proc. Natl. Acad. Sci. U.S.A.">
        <title>Evolutionary erosion of yeast sex chromosomes by mating-type switching accidents.</title>
        <authorList>
            <person name="Gordon J.L."/>
            <person name="Armisen D."/>
            <person name="Proux-Wera E."/>
            <person name="Oheigeartaigh S.S."/>
            <person name="Byrne K.P."/>
            <person name="Wolfe K.H."/>
        </authorList>
    </citation>
    <scope>NUCLEOTIDE SEQUENCE [LARGE SCALE GENOMIC DNA]</scope>
    <source>
        <strain evidence="3">ATCC 76901 / BCRC 22586 / CBS 4309 / NBRC 1992 / NRRL Y-12630</strain>
    </source>
</reference>
<dbReference type="AlphaFoldDB" id="G0VI30"/>
<feature type="compositionally biased region" description="Polar residues" evidence="1">
    <location>
        <begin position="29"/>
        <end position="38"/>
    </location>
</feature>
<feature type="compositionally biased region" description="Polar residues" evidence="1">
    <location>
        <begin position="205"/>
        <end position="217"/>
    </location>
</feature>
<feature type="compositionally biased region" description="Polar residues" evidence="1">
    <location>
        <begin position="278"/>
        <end position="288"/>
    </location>
</feature>
<dbReference type="RefSeq" id="XP_003677417.1">
    <property type="nucleotide sequence ID" value="XM_003677369.1"/>
</dbReference>
<evidence type="ECO:0000313" key="3">
    <source>
        <dbReference type="Proteomes" id="UP000001640"/>
    </source>
</evidence>
<feature type="compositionally biased region" description="Polar residues" evidence="1">
    <location>
        <begin position="104"/>
        <end position="123"/>
    </location>
</feature>
<sequence>MNLGSKDNYLPSEKAKKVSDERIAKVLRASSTKKQMNKSSTPTNTSNSINSFDGTHPVRSPDSTTITDFDKELPQRKPSTPTPAYRTANSHGHFIDVRDDEDSNATTTFHNRQSSLGNESPDSNMDFDLDYKPVLKDKYSPLPSRRYKSLNVGDISMKGEHSNNFTHPKQRIRPQKPSRKISIRKSLGDPLPLPYLQEEKPSAKEVNNVSHLSTRENSISKIKPLDEKEINRKRKELTSKWRKYLSANRMPDPLTSKVRVSLSSSEGTPDVSAKDTTNKMMNEGVQSY</sequence>
<reference key="2">
    <citation type="submission" date="2011-08" db="EMBL/GenBank/DDBJ databases">
        <title>Genome sequence of Naumovozyma castellii.</title>
        <authorList>
            <person name="Gordon J.L."/>
            <person name="Armisen D."/>
            <person name="Proux-Wera E."/>
            <person name="OhEigeartaigh S.S."/>
            <person name="Byrne K.P."/>
            <person name="Wolfe K.H."/>
        </authorList>
    </citation>
    <scope>NUCLEOTIDE SEQUENCE</scope>
    <source>
        <strain>Type strain:CBS 4309</strain>
    </source>
</reference>
<feature type="compositionally biased region" description="Basic residues" evidence="1">
    <location>
        <begin position="168"/>
        <end position="183"/>
    </location>
</feature>
<dbReference type="Proteomes" id="UP000001640">
    <property type="component" value="Chromosome 7"/>
</dbReference>
<feature type="compositionally biased region" description="Low complexity" evidence="1">
    <location>
        <begin position="39"/>
        <end position="51"/>
    </location>
</feature>
<evidence type="ECO:0000256" key="1">
    <source>
        <dbReference type="SAM" id="MobiDB-lite"/>
    </source>
</evidence>
<accession>G0VI30</accession>
<dbReference type="InParanoid" id="G0VI30"/>
<proteinExistence type="predicted"/>
<keyword evidence="3" id="KW-1185">Reference proteome</keyword>